<comment type="caution">
    <text evidence="8">The sequence shown here is derived from an EMBL/GenBank/DDBJ whole genome shotgun (WGS) entry which is preliminary data.</text>
</comment>
<reference evidence="8 9" key="1">
    <citation type="journal article" date="2013" name="Genome Announc.">
        <title>Draft Genome of the Nitrogen-Fixing Bacterium Pseudomonas stutzeri Strain KOS6 Isolated from Industrial Hydrocarbon Sludge.</title>
        <authorList>
            <person name="Grigoryeva T.V."/>
            <person name="Laikov A.V."/>
            <person name="Naumova R.P."/>
            <person name="Manolov A.I."/>
            <person name="Larin A.K."/>
            <person name="Karpova I.Y."/>
            <person name="Semashko T.A."/>
            <person name="Alexeev D.G."/>
            <person name="Kostryukova E.S."/>
            <person name="Muller R."/>
            <person name="Govorun V.M."/>
        </authorList>
    </citation>
    <scope>NUCLEOTIDE SEQUENCE [LARGE SCALE GENOMIC DNA]</scope>
    <source>
        <strain evidence="8 9">KOS6</strain>
    </source>
</reference>
<dbReference type="HOGENOM" id="CLU_054710_0_1_6"/>
<dbReference type="GO" id="GO:0032885">
    <property type="term" value="P:regulation of polysaccharide biosynthetic process"/>
    <property type="evidence" value="ECO:0007669"/>
    <property type="project" value="TreeGrafter"/>
</dbReference>
<dbReference type="PANTHER" id="PTHR38782:SF1">
    <property type="entry name" value="SIGMA-E FACTOR REGULATORY PROTEIN RSEB"/>
    <property type="match status" value="1"/>
</dbReference>
<evidence type="ECO:0000256" key="3">
    <source>
        <dbReference type="ARBA" id="ARBA00022729"/>
    </source>
</evidence>
<evidence type="ECO:0000256" key="2">
    <source>
        <dbReference type="ARBA" id="ARBA00008150"/>
    </source>
</evidence>
<organism evidence="8 9">
    <name type="scientific">Stutzerimonas stutzeri KOS6</name>
    <dbReference type="NCBI Taxonomy" id="1218352"/>
    <lineage>
        <taxon>Bacteria</taxon>
        <taxon>Pseudomonadati</taxon>
        <taxon>Pseudomonadota</taxon>
        <taxon>Gammaproteobacteria</taxon>
        <taxon>Pseudomonadales</taxon>
        <taxon>Pseudomonadaceae</taxon>
        <taxon>Stutzerimonas</taxon>
    </lineage>
</organism>
<dbReference type="AlphaFoldDB" id="A0A061JJG0"/>
<gene>
    <name evidence="8" type="ORF">B597_021080</name>
</gene>
<evidence type="ECO:0000259" key="7">
    <source>
        <dbReference type="Pfam" id="PF17188"/>
    </source>
</evidence>
<dbReference type="GO" id="GO:0045152">
    <property type="term" value="F:antisigma factor binding"/>
    <property type="evidence" value="ECO:0007669"/>
    <property type="project" value="TreeGrafter"/>
</dbReference>
<comment type="subcellular location">
    <subcellularLocation>
        <location evidence="1">Periplasm</location>
    </subcellularLocation>
</comment>
<dbReference type="RefSeq" id="WP_003293589.1">
    <property type="nucleotide sequence ID" value="NZ_KK020677.1"/>
</dbReference>
<name>A0A061JJG0_STUST</name>
<evidence type="ECO:0000256" key="4">
    <source>
        <dbReference type="ARBA" id="ARBA00022764"/>
    </source>
</evidence>
<sequence>MRVLPLYVVMGGWLSMPALAADAESWMGRLAAAEQEQSYAGTFVYERNGSFSSHSVWQQADGNRVRERLLQLDGEPAEVLLIDGQMRCASDDLAAQVREAHAWHGQRLDPKALSEWYEFREIGDSRVAGRSAVALAVVPRDQHRYGFELHLDRETALPLKSLMLNEKGQLLERFQFTHFSTDAVSAALLEPSQSCKTVSVSKREATTASMWRSDWLPPGFRLLDANERPSPASSETVSWLSYGDGLAKFSVFLEPLRGALVDDARTQMGPTVAVSKRISTADGDVMVTVVGEIPLGTAERVALSMRVAEEQAQR</sequence>
<dbReference type="InterPro" id="IPR005588">
    <property type="entry name" value="MucB_RseB"/>
</dbReference>
<feature type="signal peptide" evidence="5">
    <location>
        <begin position="1"/>
        <end position="20"/>
    </location>
</feature>
<dbReference type="EMBL" id="AMCZ02000045">
    <property type="protein sequence ID" value="EWC39277.1"/>
    <property type="molecule type" value="Genomic_DNA"/>
</dbReference>
<dbReference type="InterPro" id="IPR038484">
    <property type="entry name" value="MucB/RseB_C_sf"/>
</dbReference>
<dbReference type="PANTHER" id="PTHR38782">
    <property type="match status" value="1"/>
</dbReference>
<dbReference type="InterPro" id="IPR033434">
    <property type="entry name" value="MucB/RseB_N"/>
</dbReference>
<feature type="domain" description="MucB/RseB N-terminal" evidence="6">
    <location>
        <begin position="22"/>
        <end position="183"/>
    </location>
</feature>
<dbReference type="GO" id="GO:0030288">
    <property type="term" value="C:outer membrane-bounded periplasmic space"/>
    <property type="evidence" value="ECO:0007669"/>
    <property type="project" value="TreeGrafter"/>
</dbReference>
<proteinExistence type="inferred from homology"/>
<dbReference type="OrthoDB" id="7067274at2"/>
<evidence type="ECO:0000313" key="9">
    <source>
        <dbReference type="Proteomes" id="UP000026923"/>
    </source>
</evidence>
<protein>
    <submittedName>
        <fullName evidence="8">Sigma factor AlgU regulatory protein MucB</fullName>
    </submittedName>
</protein>
<accession>A0A061JJG0</accession>
<keyword evidence="3 5" id="KW-0732">Signal</keyword>
<dbReference type="Pfam" id="PF17188">
    <property type="entry name" value="MucB_RseB_C"/>
    <property type="match status" value="1"/>
</dbReference>
<dbReference type="Proteomes" id="UP000026923">
    <property type="component" value="Unassembled WGS sequence"/>
</dbReference>
<dbReference type="CDD" id="cd16327">
    <property type="entry name" value="RseB"/>
    <property type="match status" value="1"/>
</dbReference>
<evidence type="ECO:0000256" key="1">
    <source>
        <dbReference type="ARBA" id="ARBA00004418"/>
    </source>
</evidence>
<evidence type="ECO:0000256" key="5">
    <source>
        <dbReference type="SAM" id="SignalP"/>
    </source>
</evidence>
<dbReference type="InterPro" id="IPR033436">
    <property type="entry name" value="MucB/RseB_C"/>
</dbReference>
<feature type="domain" description="MucB/RseB C-terminal" evidence="7">
    <location>
        <begin position="207"/>
        <end position="306"/>
    </location>
</feature>
<comment type="similarity">
    <text evidence="2">Belongs to the RseB family.</text>
</comment>
<dbReference type="Gene3D" id="3.30.200.100">
    <property type="entry name" value="MucB/RseB, C-terminal domain"/>
    <property type="match status" value="1"/>
</dbReference>
<dbReference type="Gene3D" id="2.50.20.10">
    <property type="entry name" value="Lipoprotein localisation LolA/LolB/LppX"/>
    <property type="match status" value="1"/>
</dbReference>
<feature type="chain" id="PRO_5001605546" evidence="5">
    <location>
        <begin position="21"/>
        <end position="314"/>
    </location>
</feature>
<dbReference type="Pfam" id="PF03888">
    <property type="entry name" value="MucB_RseB"/>
    <property type="match status" value="1"/>
</dbReference>
<dbReference type="eggNOG" id="COG3026">
    <property type="taxonomic scope" value="Bacteria"/>
</dbReference>
<keyword evidence="4" id="KW-0574">Periplasm</keyword>
<evidence type="ECO:0000259" key="6">
    <source>
        <dbReference type="Pfam" id="PF03888"/>
    </source>
</evidence>
<dbReference type="PIRSF" id="PIRSF005427">
    <property type="entry name" value="RseB"/>
    <property type="match status" value="1"/>
</dbReference>
<evidence type="ECO:0000313" key="8">
    <source>
        <dbReference type="EMBL" id="EWC39277.1"/>
    </source>
</evidence>